<dbReference type="PANTHER" id="PTHR12537:SF12">
    <property type="entry name" value="MATERNAL PROTEIN PUMILIO"/>
    <property type="match status" value="1"/>
</dbReference>
<dbReference type="InterPro" id="IPR016024">
    <property type="entry name" value="ARM-type_fold"/>
</dbReference>
<dbReference type="STRING" id="578462.A0A0L0SA19"/>
<protein>
    <recommendedName>
        <fullName evidence="4">PUM-HD domain-containing protein</fullName>
    </recommendedName>
</protein>
<feature type="region of interest" description="Disordered" evidence="3">
    <location>
        <begin position="265"/>
        <end position="301"/>
    </location>
</feature>
<feature type="repeat" description="Pumilio" evidence="2">
    <location>
        <begin position="672"/>
        <end position="708"/>
    </location>
</feature>
<dbReference type="InterPro" id="IPR033133">
    <property type="entry name" value="PUM-HD"/>
</dbReference>
<feature type="repeat" description="Pumilio" evidence="2">
    <location>
        <begin position="528"/>
        <end position="563"/>
    </location>
</feature>
<evidence type="ECO:0000256" key="3">
    <source>
        <dbReference type="SAM" id="MobiDB-lite"/>
    </source>
</evidence>
<dbReference type="GO" id="GO:0010608">
    <property type="term" value="P:post-transcriptional regulation of gene expression"/>
    <property type="evidence" value="ECO:0007669"/>
    <property type="project" value="TreeGrafter"/>
</dbReference>
<feature type="repeat" description="Pumilio" evidence="2">
    <location>
        <begin position="492"/>
        <end position="527"/>
    </location>
</feature>
<dbReference type="eggNOG" id="KOG1488">
    <property type="taxonomic scope" value="Eukaryota"/>
</dbReference>
<reference evidence="5 6" key="1">
    <citation type="submission" date="2009-11" db="EMBL/GenBank/DDBJ databases">
        <title>Annotation of Allomyces macrogynus ATCC 38327.</title>
        <authorList>
            <consortium name="The Broad Institute Genome Sequencing Platform"/>
            <person name="Russ C."/>
            <person name="Cuomo C."/>
            <person name="Burger G."/>
            <person name="Gray M.W."/>
            <person name="Holland P.W.H."/>
            <person name="King N."/>
            <person name="Lang F.B.F."/>
            <person name="Roger A.J."/>
            <person name="Ruiz-Trillo I."/>
            <person name="Young S.K."/>
            <person name="Zeng Q."/>
            <person name="Gargeya S."/>
            <person name="Fitzgerald M."/>
            <person name="Haas B."/>
            <person name="Abouelleil A."/>
            <person name="Alvarado L."/>
            <person name="Arachchi H.M."/>
            <person name="Berlin A."/>
            <person name="Chapman S.B."/>
            <person name="Gearin G."/>
            <person name="Goldberg J."/>
            <person name="Griggs A."/>
            <person name="Gujja S."/>
            <person name="Hansen M."/>
            <person name="Heiman D."/>
            <person name="Howarth C."/>
            <person name="Larimer J."/>
            <person name="Lui A."/>
            <person name="MacDonald P.J.P."/>
            <person name="McCowen C."/>
            <person name="Montmayeur A."/>
            <person name="Murphy C."/>
            <person name="Neiman D."/>
            <person name="Pearson M."/>
            <person name="Priest M."/>
            <person name="Roberts A."/>
            <person name="Saif S."/>
            <person name="Shea T."/>
            <person name="Sisk P."/>
            <person name="Stolte C."/>
            <person name="Sykes S."/>
            <person name="Wortman J."/>
            <person name="Nusbaum C."/>
            <person name="Birren B."/>
        </authorList>
    </citation>
    <scope>NUCLEOTIDE SEQUENCE [LARGE SCALE GENOMIC DNA]</scope>
    <source>
        <strain evidence="5 6">ATCC 38327</strain>
    </source>
</reference>
<feature type="compositionally biased region" description="Basic residues" evidence="3">
    <location>
        <begin position="398"/>
        <end position="413"/>
    </location>
</feature>
<accession>A0A0L0SA19</accession>
<feature type="region of interest" description="Disordered" evidence="3">
    <location>
        <begin position="335"/>
        <end position="467"/>
    </location>
</feature>
<dbReference type="Pfam" id="PF00806">
    <property type="entry name" value="PUF"/>
    <property type="match status" value="6"/>
</dbReference>
<dbReference type="Gene3D" id="1.25.10.10">
    <property type="entry name" value="Leucine-rich Repeat Variant"/>
    <property type="match status" value="1"/>
</dbReference>
<dbReference type="OrthoDB" id="668540at2759"/>
<keyword evidence="1" id="KW-0677">Repeat</keyword>
<feature type="compositionally biased region" description="Pro residues" evidence="3">
    <location>
        <begin position="287"/>
        <end position="297"/>
    </location>
</feature>
<dbReference type="EMBL" id="GG745334">
    <property type="protein sequence ID" value="KNE59438.1"/>
    <property type="molecule type" value="Genomic_DNA"/>
</dbReference>
<feature type="domain" description="PUM-HD" evidence="4">
    <location>
        <begin position="472"/>
        <end position="727"/>
    </location>
</feature>
<sequence length="727" mass="78215">MPPSSSAATMFFSMHGGNSGPAGASPLRLTQSAASSPVLHPRAVADEFRSPSPLLALRHRHSKQQQAAPAGLFGVPDRTQSPASHARGQPQQHRDQTPLRTPPARHAKQHGEDDETLRSVLNAALRDSAASSSANDLAFHAPPPAPPAATYPDLLGRRTPPQGLFRHTPAQHQPSPYAPANAHHMTPPRYEMPPGLSPNRHAPAPGSRSNSVPPPRPLGPTPTASDEDLAAFHAPYAGYSQPAPFPPTAAGFLGAGNHAPYAINNGYPYPTPQQTTFSPYHHHHAHAPPPPPPPAGPPADAALDEYEVYEKMVTMGFRLPTGKVPTFREFLDAVQNSSRNSNSDPPSSGSASPVSSPAAGAPQSTNGNSARAHRKPLNLQARRGHQQHHNDYHGPSGGKHHHRGGNARNHHGHAGGAATHHSHQNHHHHHHHRRDDKGPTRALPAAGPDTSASSAATASTGTVTPAAATATERSALLEEFRASKTKRYELGELRGCMVEFSGDQHGSRFIQQKLEMASDADKDLVFNEILPAARMLMTDVFGNYVIQKFFEHGGDRHKRVLTPEMQGHVMVLSLQMYGCRVVQKALEHVGPDVQAQLVKELDGHVLKCVKDQNGNHVIQKAIEKVDPKAVQFILDAFHGQLFALATHPYGCRVIQRMFEHCTDAQIDPLLGELHQHTPALLLDQYGNYVIQHFTYGKHLISKVEKLLATGHAAGHASATSSAAAVMA</sequence>
<dbReference type="SMART" id="SM00025">
    <property type="entry name" value="Pumilio"/>
    <property type="match status" value="6"/>
</dbReference>
<gene>
    <name evidence="5" type="ORF">AMAG_03718</name>
</gene>
<reference evidence="6" key="2">
    <citation type="submission" date="2009-11" db="EMBL/GenBank/DDBJ databases">
        <title>The Genome Sequence of Allomyces macrogynus strain ATCC 38327.</title>
        <authorList>
            <consortium name="The Broad Institute Genome Sequencing Platform"/>
            <person name="Russ C."/>
            <person name="Cuomo C."/>
            <person name="Shea T."/>
            <person name="Young S.K."/>
            <person name="Zeng Q."/>
            <person name="Koehrsen M."/>
            <person name="Haas B."/>
            <person name="Borodovsky M."/>
            <person name="Guigo R."/>
            <person name="Alvarado L."/>
            <person name="Berlin A."/>
            <person name="Borenstein D."/>
            <person name="Chen Z."/>
            <person name="Engels R."/>
            <person name="Freedman E."/>
            <person name="Gellesch M."/>
            <person name="Goldberg J."/>
            <person name="Griggs A."/>
            <person name="Gujja S."/>
            <person name="Heiman D."/>
            <person name="Hepburn T."/>
            <person name="Howarth C."/>
            <person name="Jen D."/>
            <person name="Larson L."/>
            <person name="Lewis B."/>
            <person name="Mehta T."/>
            <person name="Park D."/>
            <person name="Pearson M."/>
            <person name="Roberts A."/>
            <person name="Saif S."/>
            <person name="Shenoy N."/>
            <person name="Sisk P."/>
            <person name="Stolte C."/>
            <person name="Sykes S."/>
            <person name="Walk T."/>
            <person name="White J."/>
            <person name="Yandava C."/>
            <person name="Burger G."/>
            <person name="Gray M.W."/>
            <person name="Holland P.W.H."/>
            <person name="King N."/>
            <person name="Lang F.B.F."/>
            <person name="Roger A.J."/>
            <person name="Ruiz-Trillo I."/>
            <person name="Lander E."/>
            <person name="Nusbaum C."/>
        </authorList>
    </citation>
    <scope>NUCLEOTIDE SEQUENCE [LARGE SCALE GENOMIC DNA]</scope>
    <source>
        <strain evidence="6">ATCC 38327</strain>
    </source>
</reference>
<dbReference type="InterPro" id="IPR011989">
    <property type="entry name" value="ARM-like"/>
</dbReference>
<keyword evidence="6" id="KW-1185">Reference proteome</keyword>
<dbReference type="SUPFAM" id="SSF48371">
    <property type="entry name" value="ARM repeat"/>
    <property type="match status" value="1"/>
</dbReference>
<feature type="repeat" description="Pumilio" evidence="2">
    <location>
        <begin position="564"/>
        <end position="599"/>
    </location>
</feature>
<evidence type="ECO:0000313" key="5">
    <source>
        <dbReference type="EMBL" id="KNE59438.1"/>
    </source>
</evidence>
<organism evidence="5 6">
    <name type="scientific">Allomyces macrogynus (strain ATCC 38327)</name>
    <name type="common">Allomyces javanicus var. macrogynus</name>
    <dbReference type="NCBI Taxonomy" id="578462"/>
    <lineage>
        <taxon>Eukaryota</taxon>
        <taxon>Fungi</taxon>
        <taxon>Fungi incertae sedis</taxon>
        <taxon>Blastocladiomycota</taxon>
        <taxon>Blastocladiomycetes</taxon>
        <taxon>Blastocladiales</taxon>
        <taxon>Blastocladiaceae</taxon>
        <taxon>Allomyces</taxon>
    </lineage>
</organism>
<name>A0A0L0SA19_ALLM3</name>
<evidence type="ECO:0000259" key="4">
    <source>
        <dbReference type="PROSITE" id="PS50303"/>
    </source>
</evidence>
<feature type="region of interest" description="Disordered" evidence="3">
    <location>
        <begin position="1"/>
        <end position="226"/>
    </location>
</feature>
<feature type="compositionally biased region" description="Low complexity" evidence="3">
    <location>
        <begin position="444"/>
        <end position="467"/>
    </location>
</feature>
<dbReference type="OMA" id="EHAMSPR"/>
<evidence type="ECO:0000313" key="6">
    <source>
        <dbReference type="Proteomes" id="UP000054350"/>
    </source>
</evidence>
<dbReference type="VEuPathDB" id="FungiDB:AMAG_03718"/>
<dbReference type="CDD" id="cd07920">
    <property type="entry name" value="Pumilio"/>
    <property type="match status" value="1"/>
</dbReference>
<evidence type="ECO:0000256" key="2">
    <source>
        <dbReference type="PROSITE-ProRule" id="PRU00317"/>
    </source>
</evidence>
<feature type="repeat" description="Pumilio" evidence="2">
    <location>
        <begin position="600"/>
        <end position="635"/>
    </location>
</feature>
<dbReference type="GO" id="GO:0003730">
    <property type="term" value="F:mRNA 3'-UTR binding"/>
    <property type="evidence" value="ECO:0007669"/>
    <property type="project" value="TreeGrafter"/>
</dbReference>
<proteinExistence type="predicted"/>
<dbReference type="PROSITE" id="PS50302">
    <property type="entry name" value="PUM"/>
    <property type="match status" value="6"/>
</dbReference>
<dbReference type="PROSITE" id="PS50303">
    <property type="entry name" value="PUM_HD"/>
    <property type="match status" value="1"/>
</dbReference>
<feature type="compositionally biased region" description="Low complexity" evidence="3">
    <location>
        <begin position="121"/>
        <end position="138"/>
    </location>
</feature>
<dbReference type="GO" id="GO:0005737">
    <property type="term" value="C:cytoplasm"/>
    <property type="evidence" value="ECO:0007669"/>
    <property type="project" value="TreeGrafter"/>
</dbReference>
<dbReference type="Proteomes" id="UP000054350">
    <property type="component" value="Unassembled WGS sequence"/>
</dbReference>
<dbReference type="PANTHER" id="PTHR12537">
    <property type="entry name" value="RNA BINDING PROTEIN PUMILIO-RELATED"/>
    <property type="match status" value="1"/>
</dbReference>
<feature type="compositionally biased region" description="Low complexity" evidence="3">
    <location>
        <begin position="336"/>
        <end position="364"/>
    </location>
</feature>
<dbReference type="InterPro" id="IPR033712">
    <property type="entry name" value="Pumilio_RNA-bd"/>
</dbReference>
<dbReference type="AlphaFoldDB" id="A0A0L0SA19"/>
<feature type="compositionally biased region" description="Basic residues" evidence="3">
    <location>
        <begin position="420"/>
        <end position="434"/>
    </location>
</feature>
<feature type="compositionally biased region" description="Basic residues" evidence="3">
    <location>
        <begin position="371"/>
        <end position="387"/>
    </location>
</feature>
<feature type="repeat" description="Pumilio" evidence="2">
    <location>
        <begin position="636"/>
        <end position="671"/>
    </location>
</feature>
<dbReference type="InterPro" id="IPR001313">
    <property type="entry name" value="Pumilio_RNA-bd_rpt"/>
</dbReference>
<evidence type="ECO:0000256" key="1">
    <source>
        <dbReference type="ARBA" id="ARBA00022737"/>
    </source>
</evidence>